<evidence type="ECO:0000313" key="1">
    <source>
        <dbReference type="EMBL" id="EXB54682.1"/>
    </source>
</evidence>
<reference evidence="2" key="1">
    <citation type="submission" date="2013-01" db="EMBL/GenBank/DDBJ databases">
        <title>Draft Genome Sequence of a Mulberry Tree, Morus notabilis C.K. Schneid.</title>
        <authorList>
            <person name="He N."/>
            <person name="Zhao S."/>
        </authorList>
    </citation>
    <scope>NUCLEOTIDE SEQUENCE</scope>
</reference>
<organism evidence="1 2">
    <name type="scientific">Morus notabilis</name>
    <dbReference type="NCBI Taxonomy" id="981085"/>
    <lineage>
        <taxon>Eukaryota</taxon>
        <taxon>Viridiplantae</taxon>
        <taxon>Streptophyta</taxon>
        <taxon>Embryophyta</taxon>
        <taxon>Tracheophyta</taxon>
        <taxon>Spermatophyta</taxon>
        <taxon>Magnoliopsida</taxon>
        <taxon>eudicotyledons</taxon>
        <taxon>Gunneridae</taxon>
        <taxon>Pentapetalae</taxon>
        <taxon>rosids</taxon>
        <taxon>fabids</taxon>
        <taxon>Rosales</taxon>
        <taxon>Moraceae</taxon>
        <taxon>Moreae</taxon>
        <taxon>Morus</taxon>
    </lineage>
</organism>
<evidence type="ECO:0000313" key="2">
    <source>
        <dbReference type="Proteomes" id="UP000030645"/>
    </source>
</evidence>
<dbReference type="EMBL" id="KE344194">
    <property type="protein sequence ID" value="EXB54682.1"/>
    <property type="molecule type" value="Genomic_DNA"/>
</dbReference>
<protein>
    <submittedName>
        <fullName evidence="1">Uncharacterized protein</fullName>
    </submittedName>
</protein>
<gene>
    <name evidence="1" type="ORF">L484_022545</name>
</gene>
<keyword evidence="2" id="KW-1185">Reference proteome</keyword>
<proteinExistence type="predicted"/>
<accession>W9R2K2</accession>
<dbReference type="AlphaFoldDB" id="W9R2K2"/>
<name>W9R2K2_9ROSA</name>
<sequence>MVTSLNHQGIWKNERQKAYRCLFNISDLRRTTLLLIVTLFPRFDDCECLSDGESGGKEPVGVKKTAALSKNRWV</sequence>
<dbReference type="Proteomes" id="UP000030645">
    <property type="component" value="Unassembled WGS sequence"/>
</dbReference>